<dbReference type="PATRIC" id="fig|864069.3.peg.826"/>
<dbReference type="InterPro" id="IPR009506">
    <property type="entry name" value="YjiS-like"/>
</dbReference>
<dbReference type="Proteomes" id="UP000003947">
    <property type="component" value="Unassembled WGS sequence"/>
</dbReference>
<dbReference type="AlphaFoldDB" id="I4Z2Q3"/>
<dbReference type="Pfam" id="PF06568">
    <property type="entry name" value="YjiS-like"/>
    <property type="match status" value="1"/>
</dbReference>
<dbReference type="HOGENOM" id="CLU_2554477_0_0_5"/>
<evidence type="ECO:0000259" key="1">
    <source>
        <dbReference type="Pfam" id="PF06568"/>
    </source>
</evidence>
<gene>
    <name evidence="2" type="ORF">MicloDRAFT_00007450</name>
</gene>
<proteinExistence type="predicted"/>
<dbReference type="EMBL" id="JH660637">
    <property type="protein sequence ID" value="EIM30495.1"/>
    <property type="molecule type" value="Genomic_DNA"/>
</dbReference>
<feature type="domain" description="YjiS-like" evidence="1">
    <location>
        <begin position="26"/>
        <end position="59"/>
    </location>
</feature>
<dbReference type="RefSeq" id="WP_009489372.1">
    <property type="nucleotide sequence ID" value="NZ_CP141048.1"/>
</dbReference>
<organism evidence="2 3">
    <name type="scientific">Microvirga lotononidis</name>
    <dbReference type="NCBI Taxonomy" id="864069"/>
    <lineage>
        <taxon>Bacteria</taxon>
        <taxon>Pseudomonadati</taxon>
        <taxon>Pseudomonadota</taxon>
        <taxon>Alphaproteobacteria</taxon>
        <taxon>Hyphomicrobiales</taxon>
        <taxon>Methylobacteriaceae</taxon>
        <taxon>Microvirga</taxon>
    </lineage>
</organism>
<name>I4Z2Q3_9HYPH</name>
<evidence type="ECO:0000313" key="3">
    <source>
        <dbReference type="Proteomes" id="UP000003947"/>
    </source>
</evidence>
<protein>
    <recommendedName>
        <fullName evidence="1">YjiS-like domain-containing protein</fullName>
    </recommendedName>
</protein>
<evidence type="ECO:0000313" key="2">
    <source>
        <dbReference type="EMBL" id="EIM30495.1"/>
    </source>
</evidence>
<dbReference type="OrthoDB" id="1331561at28211"/>
<reference evidence="2 3" key="1">
    <citation type="submission" date="2012-02" db="EMBL/GenBank/DDBJ databases">
        <title>Improved High-Quality Draft sequence of Microvirga sp. WSM3557.</title>
        <authorList>
            <consortium name="US DOE Joint Genome Institute"/>
            <person name="Lucas S."/>
            <person name="Han J."/>
            <person name="Lapidus A."/>
            <person name="Cheng J.-F."/>
            <person name="Goodwin L."/>
            <person name="Pitluck S."/>
            <person name="Peters L."/>
            <person name="Zhang X."/>
            <person name="Detter J.C."/>
            <person name="Han C."/>
            <person name="Tapia R."/>
            <person name="Land M."/>
            <person name="Hauser L."/>
            <person name="Kyrpides N."/>
            <person name="Ivanova N."/>
            <person name="Pagani I."/>
            <person name="Brau L."/>
            <person name="Yates R."/>
            <person name="O'Hara G."/>
            <person name="Rui T."/>
            <person name="Howieson J."/>
            <person name="Reeve W."/>
            <person name="Woyke T."/>
        </authorList>
    </citation>
    <scope>NUCLEOTIDE SEQUENCE [LARGE SCALE GENOMIC DNA]</scope>
    <source>
        <strain evidence="2 3">WSM3557</strain>
    </source>
</reference>
<accession>I4Z2Q3</accession>
<sequence>MIQSPLVATASSQKVWFETERHFPRVVRWIRQWWIARRTRRIVAELTNEQLADTGIDPSLVIGPVSIQMVERGFHTKAAGWR</sequence>
<keyword evidence="3" id="KW-1185">Reference proteome</keyword>